<dbReference type="AlphaFoldDB" id="A0A226EQI9"/>
<protein>
    <submittedName>
        <fullName evidence="8">Putative gamma-butyrobetaine dioxygenase</fullName>
    </submittedName>
</protein>
<dbReference type="OrthoDB" id="40579at2759"/>
<dbReference type="Pfam" id="PF02668">
    <property type="entry name" value="TauD"/>
    <property type="match status" value="1"/>
</dbReference>
<dbReference type="InterPro" id="IPR003819">
    <property type="entry name" value="TauD/TfdA-like"/>
</dbReference>
<dbReference type="GO" id="GO:0046872">
    <property type="term" value="F:metal ion binding"/>
    <property type="evidence" value="ECO:0007669"/>
    <property type="project" value="UniProtKB-KW"/>
</dbReference>
<dbReference type="SUPFAM" id="SSF51197">
    <property type="entry name" value="Clavaminate synthase-like"/>
    <property type="match status" value="1"/>
</dbReference>
<dbReference type="GO" id="GO:0051213">
    <property type="term" value="F:dioxygenase activity"/>
    <property type="evidence" value="ECO:0007669"/>
    <property type="project" value="UniProtKB-KW"/>
</dbReference>
<evidence type="ECO:0000256" key="4">
    <source>
        <dbReference type="ARBA" id="ARBA00022964"/>
    </source>
</evidence>
<organism evidence="8 9">
    <name type="scientific">Folsomia candida</name>
    <name type="common">Springtail</name>
    <dbReference type="NCBI Taxonomy" id="158441"/>
    <lineage>
        <taxon>Eukaryota</taxon>
        <taxon>Metazoa</taxon>
        <taxon>Ecdysozoa</taxon>
        <taxon>Arthropoda</taxon>
        <taxon>Hexapoda</taxon>
        <taxon>Collembola</taxon>
        <taxon>Entomobryomorpha</taxon>
        <taxon>Isotomoidea</taxon>
        <taxon>Isotomidae</taxon>
        <taxon>Proisotominae</taxon>
        <taxon>Folsomia</taxon>
    </lineage>
</organism>
<dbReference type="GO" id="GO:0005739">
    <property type="term" value="C:mitochondrion"/>
    <property type="evidence" value="ECO:0007669"/>
    <property type="project" value="TreeGrafter"/>
</dbReference>
<keyword evidence="9" id="KW-1185">Reference proteome</keyword>
<comment type="similarity">
    <text evidence="2">Belongs to the gamma-BBH/TMLD family.</text>
</comment>
<keyword evidence="4 8" id="KW-0223">Dioxygenase</keyword>
<evidence type="ECO:0000256" key="2">
    <source>
        <dbReference type="ARBA" id="ARBA00008654"/>
    </source>
</evidence>
<comment type="caution">
    <text evidence="8">The sequence shown here is derived from an EMBL/GenBank/DDBJ whole genome shotgun (WGS) entry which is preliminary data.</text>
</comment>
<comment type="cofactor">
    <cofactor evidence="1">
        <name>Fe(2+)</name>
        <dbReference type="ChEBI" id="CHEBI:29033"/>
    </cofactor>
</comment>
<dbReference type="InterPro" id="IPR050411">
    <property type="entry name" value="AlphaKG_dependent_hydroxylases"/>
</dbReference>
<evidence type="ECO:0000313" key="8">
    <source>
        <dbReference type="EMBL" id="OXA59769.1"/>
    </source>
</evidence>
<feature type="domain" description="TauD/TfdA-like" evidence="7">
    <location>
        <begin position="20"/>
        <end position="221"/>
    </location>
</feature>
<evidence type="ECO:0000256" key="3">
    <source>
        <dbReference type="ARBA" id="ARBA00022723"/>
    </source>
</evidence>
<proteinExistence type="inferred from homology"/>
<accession>A0A226EQI9</accession>
<evidence type="ECO:0000259" key="7">
    <source>
        <dbReference type="Pfam" id="PF02668"/>
    </source>
</evidence>
<reference evidence="8 9" key="1">
    <citation type="submission" date="2015-12" db="EMBL/GenBank/DDBJ databases">
        <title>The genome of Folsomia candida.</title>
        <authorList>
            <person name="Faddeeva A."/>
            <person name="Derks M.F."/>
            <person name="Anvar Y."/>
            <person name="Smit S."/>
            <person name="Van Straalen N."/>
            <person name="Roelofs D."/>
        </authorList>
    </citation>
    <scope>NUCLEOTIDE SEQUENCE [LARGE SCALE GENOMIC DNA]</scope>
    <source>
        <strain evidence="8 9">VU population</strain>
        <tissue evidence="8">Whole body</tissue>
    </source>
</reference>
<evidence type="ECO:0000256" key="5">
    <source>
        <dbReference type="ARBA" id="ARBA00023002"/>
    </source>
</evidence>
<dbReference type="GO" id="GO:0045329">
    <property type="term" value="P:carnitine biosynthetic process"/>
    <property type="evidence" value="ECO:0007669"/>
    <property type="project" value="TreeGrafter"/>
</dbReference>
<name>A0A226EQI9_FOLCA</name>
<keyword evidence="3" id="KW-0479">Metal-binding</keyword>
<dbReference type="Gene3D" id="3.60.130.10">
    <property type="entry name" value="Clavaminate synthase-like"/>
    <property type="match status" value="1"/>
</dbReference>
<dbReference type="Proteomes" id="UP000198287">
    <property type="component" value="Unassembled WGS sequence"/>
</dbReference>
<dbReference type="PANTHER" id="PTHR10696:SF25">
    <property type="entry name" value="OXIDOREDUCTASE AIM17-RELATED"/>
    <property type="match status" value="1"/>
</dbReference>
<evidence type="ECO:0000256" key="1">
    <source>
        <dbReference type="ARBA" id="ARBA00001954"/>
    </source>
</evidence>
<keyword evidence="6" id="KW-0408">Iron</keyword>
<keyword evidence="5" id="KW-0560">Oxidoreductase</keyword>
<dbReference type="PANTHER" id="PTHR10696">
    <property type="entry name" value="GAMMA-BUTYROBETAINE HYDROXYLASE-RELATED"/>
    <property type="match status" value="1"/>
</dbReference>
<dbReference type="InterPro" id="IPR042098">
    <property type="entry name" value="TauD-like_sf"/>
</dbReference>
<evidence type="ECO:0000256" key="6">
    <source>
        <dbReference type="ARBA" id="ARBA00023004"/>
    </source>
</evidence>
<dbReference type="EMBL" id="LNIX01000002">
    <property type="protein sequence ID" value="OXA59769.1"/>
    <property type="molecule type" value="Genomic_DNA"/>
</dbReference>
<sequence>MEILWLDGNDASIGAKACEEISKRGIVLVRNIKSEQSLTEISKHFGQVFNPRHGSPNGVANIHPDHTLEGKGYTRTALLLHTDRSGMDNPPRFLITTVKKQSESGGHSTFVNGKHLQAQILSEDPKLFQLLRDSRMTQFQQEDRSFKCLPMFYGESKIRCRFDDGIYFNHSLAEKLPHLMRHLAKLQVRVAFKEGEGYILDNHWWLHGRDGFNGDREVLRLLINPVIIDALQKEEGKNTSKLILPDIDTTLLDFPPRFPTSC</sequence>
<gene>
    <name evidence="8" type="ORF">Fcan01_04200</name>
</gene>
<evidence type="ECO:0000313" key="9">
    <source>
        <dbReference type="Proteomes" id="UP000198287"/>
    </source>
</evidence>